<evidence type="ECO:0000256" key="8">
    <source>
        <dbReference type="PIRNR" id="PIRNR002744"/>
    </source>
</evidence>
<keyword evidence="12" id="KW-1185">Reference proteome</keyword>
<evidence type="ECO:0008006" key="13">
    <source>
        <dbReference type="Google" id="ProtNLM"/>
    </source>
</evidence>
<dbReference type="STRING" id="1149755.A0A2J6R999"/>
<dbReference type="PIRSF" id="PIRSF002744">
    <property type="entry name" value="Pur-cyt_permease"/>
    <property type="match status" value="1"/>
</dbReference>
<feature type="transmembrane region" description="Helical" evidence="10">
    <location>
        <begin position="488"/>
        <end position="508"/>
    </location>
</feature>
<evidence type="ECO:0000256" key="9">
    <source>
        <dbReference type="SAM" id="MobiDB-lite"/>
    </source>
</evidence>
<evidence type="ECO:0000313" key="12">
    <source>
        <dbReference type="Proteomes" id="UP000235786"/>
    </source>
</evidence>
<feature type="transmembrane region" description="Helical" evidence="10">
    <location>
        <begin position="152"/>
        <end position="172"/>
    </location>
</feature>
<feature type="compositionally biased region" description="Polar residues" evidence="9">
    <location>
        <begin position="24"/>
        <end position="34"/>
    </location>
</feature>
<dbReference type="InterPro" id="IPR001248">
    <property type="entry name" value="Pur-cyt_permease"/>
</dbReference>
<feature type="transmembrane region" description="Helical" evidence="10">
    <location>
        <begin position="413"/>
        <end position="434"/>
    </location>
</feature>
<protein>
    <recommendedName>
        <fullName evidence="13">Vitamin B6 transporter</fullName>
    </recommendedName>
</protein>
<dbReference type="GO" id="GO:0022857">
    <property type="term" value="F:transmembrane transporter activity"/>
    <property type="evidence" value="ECO:0007669"/>
    <property type="project" value="InterPro"/>
</dbReference>
<evidence type="ECO:0000256" key="3">
    <source>
        <dbReference type="ARBA" id="ARBA00022448"/>
    </source>
</evidence>
<evidence type="ECO:0000256" key="6">
    <source>
        <dbReference type="ARBA" id="ARBA00022989"/>
    </source>
</evidence>
<feature type="compositionally biased region" description="Basic and acidic residues" evidence="9">
    <location>
        <begin position="7"/>
        <end position="21"/>
    </location>
</feature>
<dbReference type="GO" id="GO:0005886">
    <property type="term" value="C:plasma membrane"/>
    <property type="evidence" value="ECO:0007669"/>
    <property type="project" value="TreeGrafter"/>
</dbReference>
<keyword evidence="7 8" id="KW-0472">Membrane</keyword>
<evidence type="ECO:0000256" key="2">
    <source>
        <dbReference type="ARBA" id="ARBA00008974"/>
    </source>
</evidence>
<keyword evidence="3 8" id="KW-0813">Transport</keyword>
<dbReference type="Proteomes" id="UP000235786">
    <property type="component" value="Unassembled WGS sequence"/>
</dbReference>
<sequence length="518" mass="56220">MAGSVVDEEKGVDHENPKVPTDEALSTESPTESPAAQEAAPANFFTRLNEKVLSINYLEKRGYERVPVSERHEVNISQYVQMTLLWFSANITANNIAVGMLGPLAYDLGFTDSALCCVFGTLLGSAGAGYMSTFGPESGNRTMVVARYFMGYYPSKICCLLNMVIMLGYGMIDCLIGGQVLSAVSGGNVTVVAGIIIVAVITWVVAVFGMSIFHLYERWAWAPQLVAVFVLVGSAGPIFDTTITSSGNRETINGNRLSFFSLCLSSAVAWAPAAADYFVYYPPTTQKWKSFTMTTIGIGLSISFANLMGVGLASGTFSNTTWSDAYDVSAGALIMAGYDGLGGFGKFLGVVVALGLIANNIPGTYSAALGFQILGGYLARLPRWFLSCVSVLIYTACALGGRNHLFDIFENFLALMGYWVTIFLTISLEEHLIFRRNRGFDWEAWSDRSKLPIGIAGLAAFLIGWAGSIISMYQIWYVGPIAKKVGEYGTDLGIWVGVSFAMVVYPPLRYFELKKFNR</sequence>
<feature type="transmembrane region" description="Helical" evidence="10">
    <location>
        <begin position="259"/>
        <end position="279"/>
    </location>
</feature>
<dbReference type="PANTHER" id="PTHR31806:SF16">
    <property type="entry name" value="PURINE-CYTOSINE TRANSPORTER (EUROFUNG)"/>
    <property type="match status" value="1"/>
</dbReference>
<proteinExistence type="inferred from homology"/>
<comment type="similarity">
    <text evidence="2 8">Belongs to the purine-cytosine permease (2.A.39) family.</text>
</comment>
<evidence type="ECO:0000256" key="7">
    <source>
        <dbReference type="ARBA" id="ARBA00023136"/>
    </source>
</evidence>
<evidence type="ECO:0000313" key="11">
    <source>
        <dbReference type="EMBL" id="PMD35066.1"/>
    </source>
</evidence>
<feature type="transmembrane region" description="Helical" evidence="10">
    <location>
        <begin position="383"/>
        <end position="401"/>
    </location>
</feature>
<evidence type="ECO:0000256" key="5">
    <source>
        <dbReference type="ARBA" id="ARBA00022692"/>
    </source>
</evidence>
<dbReference type="Pfam" id="PF02133">
    <property type="entry name" value="Transp_cyt_pur"/>
    <property type="match status" value="1"/>
</dbReference>
<dbReference type="FunFam" id="1.10.4160.10:FF:000002">
    <property type="entry name" value="Purine-cytosine permease fcyB"/>
    <property type="match status" value="1"/>
</dbReference>
<keyword evidence="6 10" id="KW-1133">Transmembrane helix</keyword>
<comment type="subcellular location">
    <subcellularLocation>
        <location evidence="1">Membrane</location>
        <topology evidence="1">Multi-pass membrane protein</topology>
    </subcellularLocation>
</comment>
<feature type="transmembrane region" description="Helical" evidence="10">
    <location>
        <begin position="192"/>
        <end position="213"/>
    </location>
</feature>
<evidence type="ECO:0000256" key="1">
    <source>
        <dbReference type="ARBA" id="ARBA00004141"/>
    </source>
</evidence>
<dbReference type="GO" id="GO:0000329">
    <property type="term" value="C:fungal-type vacuole membrane"/>
    <property type="evidence" value="ECO:0007669"/>
    <property type="project" value="TreeGrafter"/>
</dbReference>
<dbReference type="OrthoDB" id="2116389at2759"/>
<evidence type="ECO:0000256" key="10">
    <source>
        <dbReference type="SAM" id="Phobius"/>
    </source>
</evidence>
<keyword evidence="4" id="KW-0597">Phosphoprotein</keyword>
<keyword evidence="5 10" id="KW-0812">Transmembrane</keyword>
<feature type="transmembrane region" description="Helical" evidence="10">
    <location>
        <begin position="455"/>
        <end position="476"/>
    </location>
</feature>
<accession>A0A2J6R999</accession>
<feature type="transmembrane region" description="Helical" evidence="10">
    <location>
        <begin position="112"/>
        <end position="131"/>
    </location>
</feature>
<organism evidence="11 12">
    <name type="scientific">Hyaloscypha variabilis (strain UAMH 11265 / GT02V1 / F)</name>
    <name type="common">Meliniomyces variabilis</name>
    <dbReference type="NCBI Taxonomy" id="1149755"/>
    <lineage>
        <taxon>Eukaryota</taxon>
        <taxon>Fungi</taxon>
        <taxon>Dikarya</taxon>
        <taxon>Ascomycota</taxon>
        <taxon>Pezizomycotina</taxon>
        <taxon>Leotiomycetes</taxon>
        <taxon>Helotiales</taxon>
        <taxon>Hyaloscyphaceae</taxon>
        <taxon>Hyaloscypha</taxon>
        <taxon>Hyaloscypha variabilis</taxon>
    </lineage>
</organism>
<dbReference type="InterPro" id="IPR026030">
    <property type="entry name" value="Pur-cyt_permease_Fcy2/21/22"/>
</dbReference>
<dbReference type="PANTHER" id="PTHR31806">
    <property type="entry name" value="PURINE-CYTOSINE PERMEASE FCY2-RELATED"/>
    <property type="match status" value="1"/>
</dbReference>
<feature type="transmembrane region" description="Helical" evidence="10">
    <location>
        <begin position="347"/>
        <end position="371"/>
    </location>
</feature>
<feature type="transmembrane region" description="Helical" evidence="10">
    <location>
        <begin position="220"/>
        <end position="239"/>
    </location>
</feature>
<reference evidence="11 12" key="1">
    <citation type="submission" date="2016-04" db="EMBL/GenBank/DDBJ databases">
        <title>A degradative enzymes factory behind the ericoid mycorrhizal symbiosis.</title>
        <authorList>
            <consortium name="DOE Joint Genome Institute"/>
            <person name="Martino E."/>
            <person name="Morin E."/>
            <person name="Grelet G."/>
            <person name="Kuo A."/>
            <person name="Kohler A."/>
            <person name="Daghino S."/>
            <person name="Barry K."/>
            <person name="Choi C."/>
            <person name="Cichocki N."/>
            <person name="Clum A."/>
            <person name="Copeland A."/>
            <person name="Hainaut M."/>
            <person name="Haridas S."/>
            <person name="Labutti K."/>
            <person name="Lindquist E."/>
            <person name="Lipzen A."/>
            <person name="Khouja H.-R."/>
            <person name="Murat C."/>
            <person name="Ohm R."/>
            <person name="Olson A."/>
            <person name="Spatafora J."/>
            <person name="Veneault-Fourrey C."/>
            <person name="Henrissat B."/>
            <person name="Grigoriev I."/>
            <person name="Martin F."/>
            <person name="Perotto S."/>
        </authorList>
    </citation>
    <scope>NUCLEOTIDE SEQUENCE [LARGE SCALE GENOMIC DNA]</scope>
    <source>
        <strain evidence="11 12">F</strain>
    </source>
</reference>
<name>A0A2J6R999_HYAVF</name>
<dbReference type="GO" id="GO:0015851">
    <property type="term" value="P:nucleobase transport"/>
    <property type="evidence" value="ECO:0007669"/>
    <property type="project" value="UniProtKB-ARBA"/>
</dbReference>
<dbReference type="Gene3D" id="1.10.4160.10">
    <property type="entry name" value="Hydantoin permease"/>
    <property type="match status" value="1"/>
</dbReference>
<evidence type="ECO:0000256" key="4">
    <source>
        <dbReference type="ARBA" id="ARBA00022553"/>
    </source>
</evidence>
<feature type="region of interest" description="Disordered" evidence="9">
    <location>
        <begin position="1"/>
        <end position="40"/>
    </location>
</feature>
<feature type="transmembrane region" description="Helical" evidence="10">
    <location>
        <begin position="291"/>
        <end position="313"/>
    </location>
</feature>
<feature type="transmembrane region" description="Helical" evidence="10">
    <location>
        <begin position="84"/>
        <end position="106"/>
    </location>
</feature>
<dbReference type="EMBL" id="KZ613953">
    <property type="protein sequence ID" value="PMD35066.1"/>
    <property type="molecule type" value="Genomic_DNA"/>
</dbReference>
<gene>
    <name evidence="11" type="ORF">L207DRAFT_517170</name>
</gene>
<dbReference type="AlphaFoldDB" id="A0A2J6R999"/>